<proteinExistence type="inferred from homology"/>
<organism evidence="3 4">
    <name type="scientific">Parvularcula lutaonensis</name>
    <dbReference type="NCBI Taxonomy" id="491923"/>
    <lineage>
        <taxon>Bacteria</taxon>
        <taxon>Pseudomonadati</taxon>
        <taxon>Pseudomonadota</taxon>
        <taxon>Alphaproteobacteria</taxon>
        <taxon>Parvularculales</taxon>
        <taxon>Parvularculaceae</taxon>
        <taxon>Parvularcula</taxon>
    </lineage>
</organism>
<feature type="domain" description="Transglycosylase SLT" evidence="2">
    <location>
        <begin position="22"/>
        <end position="73"/>
    </location>
</feature>
<comment type="caution">
    <text evidence="3">The sequence shown here is derived from an EMBL/GenBank/DDBJ whole genome shotgun (WGS) entry which is preliminary data.</text>
</comment>
<sequence>MSIEPLGALKQGENGLQTVTRAIRQAANQSGLDFDLMLGVAKRESSLQADAKASTSSASGLFQFIDQTWLGAVKEHGQELGLGDVAKDIVRTEKGFTVADPARKEEILNLRFRPAIAAKVAGKTLAAAKERLSNALGREASGSEVYMAHFLGERGALRMLQAGEGAIAADVDPRAAKANQPLFFEGGRPVSVAEFKNKIALKIGGGDVTAAPQVRPPLAPPQATEAPASYTVRIPYRPSTAPKVEAYASPQTNERLSDIGKSLPPQIYAAIVDMQSDFILGDKKDS</sequence>
<dbReference type="Proteomes" id="UP001595607">
    <property type="component" value="Unassembled WGS sequence"/>
</dbReference>
<evidence type="ECO:0000256" key="1">
    <source>
        <dbReference type="ARBA" id="ARBA00009387"/>
    </source>
</evidence>
<dbReference type="Gene3D" id="1.10.530.10">
    <property type="match status" value="1"/>
</dbReference>
<dbReference type="Pfam" id="PF01464">
    <property type="entry name" value="SLT"/>
    <property type="match status" value="1"/>
</dbReference>
<reference evidence="4" key="1">
    <citation type="journal article" date="2019" name="Int. J. Syst. Evol. Microbiol.">
        <title>The Global Catalogue of Microorganisms (GCM) 10K type strain sequencing project: providing services to taxonomists for standard genome sequencing and annotation.</title>
        <authorList>
            <consortium name="The Broad Institute Genomics Platform"/>
            <consortium name="The Broad Institute Genome Sequencing Center for Infectious Disease"/>
            <person name="Wu L."/>
            <person name="Ma J."/>
        </authorList>
    </citation>
    <scope>NUCLEOTIDE SEQUENCE [LARGE SCALE GENOMIC DNA]</scope>
    <source>
        <strain evidence="4">KCTC 22245</strain>
    </source>
</reference>
<protein>
    <submittedName>
        <fullName evidence="3">Transglycosylase SLT domain-containing protein</fullName>
    </submittedName>
</protein>
<evidence type="ECO:0000313" key="3">
    <source>
        <dbReference type="EMBL" id="MFC3303136.1"/>
    </source>
</evidence>
<gene>
    <name evidence="3" type="ORF">ACFONP_10375</name>
</gene>
<dbReference type="InterPro" id="IPR008258">
    <property type="entry name" value="Transglycosylase_SLT_dom_1"/>
</dbReference>
<keyword evidence="4" id="KW-1185">Reference proteome</keyword>
<dbReference type="InterPro" id="IPR023346">
    <property type="entry name" value="Lysozyme-like_dom_sf"/>
</dbReference>
<accession>A0ABV7MCG5</accession>
<evidence type="ECO:0000259" key="2">
    <source>
        <dbReference type="Pfam" id="PF01464"/>
    </source>
</evidence>
<evidence type="ECO:0000313" key="4">
    <source>
        <dbReference type="Proteomes" id="UP001595607"/>
    </source>
</evidence>
<dbReference type="EMBL" id="JBHRVA010000003">
    <property type="protein sequence ID" value="MFC3303136.1"/>
    <property type="molecule type" value="Genomic_DNA"/>
</dbReference>
<comment type="similarity">
    <text evidence="1">Belongs to the virb1 family.</text>
</comment>
<dbReference type="SUPFAM" id="SSF53955">
    <property type="entry name" value="Lysozyme-like"/>
    <property type="match status" value="1"/>
</dbReference>
<dbReference type="RefSeq" id="WP_189575392.1">
    <property type="nucleotide sequence ID" value="NZ_BMXU01000002.1"/>
</dbReference>
<name>A0ABV7MCG5_9PROT</name>